<reference evidence="1" key="2">
    <citation type="submission" date="2020-05" db="UniProtKB">
        <authorList>
            <consortium name="EnsemblMetazoa"/>
        </authorList>
    </citation>
    <scope>IDENTIFICATION</scope>
    <source>
        <strain evidence="1">IAEA</strain>
    </source>
</reference>
<dbReference type="Proteomes" id="UP000092445">
    <property type="component" value="Unassembled WGS sequence"/>
</dbReference>
<reference evidence="2" key="1">
    <citation type="submission" date="2014-03" db="EMBL/GenBank/DDBJ databases">
        <authorList>
            <person name="Aksoy S."/>
            <person name="Warren W."/>
            <person name="Wilson R.K."/>
        </authorList>
    </citation>
    <scope>NUCLEOTIDE SEQUENCE [LARGE SCALE GENOMIC DNA]</scope>
    <source>
        <strain evidence="2">IAEA</strain>
    </source>
</reference>
<sequence>MNTSSSSYSFKISYEYIVVMASEYLTISNACVHDTPFHYEENEKQTKQFLLLTSTSTSTLRDYEFLNFLFCKTSLHVKVRENLEFEEQKTSSTQQLIIQLITRAKCGARNEILVLSSYSAQSRALQ</sequence>
<organism evidence="1 2">
    <name type="scientific">Glossina pallidipes</name>
    <name type="common">Tsetse fly</name>
    <dbReference type="NCBI Taxonomy" id="7398"/>
    <lineage>
        <taxon>Eukaryota</taxon>
        <taxon>Metazoa</taxon>
        <taxon>Ecdysozoa</taxon>
        <taxon>Arthropoda</taxon>
        <taxon>Hexapoda</taxon>
        <taxon>Insecta</taxon>
        <taxon>Pterygota</taxon>
        <taxon>Neoptera</taxon>
        <taxon>Endopterygota</taxon>
        <taxon>Diptera</taxon>
        <taxon>Brachycera</taxon>
        <taxon>Muscomorpha</taxon>
        <taxon>Hippoboscoidea</taxon>
        <taxon>Glossinidae</taxon>
        <taxon>Glossina</taxon>
    </lineage>
</organism>
<dbReference type="EnsemblMetazoa" id="GPAI015468-RA">
    <property type="protein sequence ID" value="GPAI015468-PA"/>
    <property type="gene ID" value="GPAI015468"/>
</dbReference>
<evidence type="ECO:0000313" key="2">
    <source>
        <dbReference type="Proteomes" id="UP000092445"/>
    </source>
</evidence>
<accession>A0A1A9ZIA2</accession>
<evidence type="ECO:0000313" key="1">
    <source>
        <dbReference type="EnsemblMetazoa" id="GPAI015468-PA"/>
    </source>
</evidence>
<dbReference type="AlphaFoldDB" id="A0A1A9ZIA2"/>
<proteinExistence type="predicted"/>
<protein>
    <submittedName>
        <fullName evidence="1">Uncharacterized protein</fullName>
    </submittedName>
</protein>
<name>A0A1A9ZIA2_GLOPL</name>
<dbReference type="VEuPathDB" id="VectorBase:GPAI015468"/>
<keyword evidence="2" id="KW-1185">Reference proteome</keyword>